<dbReference type="InterPro" id="IPR003280">
    <property type="entry name" value="2pore_dom_K_chnl"/>
</dbReference>
<dbReference type="GO" id="GO:0034220">
    <property type="term" value="P:monoatomic ion transmembrane transport"/>
    <property type="evidence" value="ECO:0007669"/>
    <property type="project" value="UniProtKB-KW"/>
</dbReference>
<evidence type="ECO:0000313" key="11">
    <source>
        <dbReference type="Proteomes" id="UP001530400"/>
    </source>
</evidence>
<proteinExistence type="predicted"/>
<comment type="subcellular location">
    <subcellularLocation>
        <location evidence="1">Membrane</location>
        <topology evidence="1">Multi-pass membrane protein</topology>
    </subcellularLocation>
</comment>
<keyword evidence="11" id="KW-1185">Reference proteome</keyword>
<keyword evidence="7" id="KW-0407">Ion channel</keyword>
<feature type="transmembrane region" description="Helical" evidence="8">
    <location>
        <begin position="65"/>
        <end position="93"/>
    </location>
</feature>
<evidence type="ECO:0000256" key="8">
    <source>
        <dbReference type="SAM" id="Phobius"/>
    </source>
</evidence>
<evidence type="ECO:0000256" key="4">
    <source>
        <dbReference type="ARBA" id="ARBA00022989"/>
    </source>
</evidence>
<dbReference type="InterPro" id="IPR013099">
    <property type="entry name" value="K_chnl_dom"/>
</dbReference>
<evidence type="ECO:0000256" key="5">
    <source>
        <dbReference type="ARBA" id="ARBA00023065"/>
    </source>
</evidence>
<feature type="domain" description="Potassium channel" evidence="9">
    <location>
        <begin position="68"/>
        <end position="141"/>
    </location>
</feature>
<dbReference type="Pfam" id="PF07885">
    <property type="entry name" value="Ion_trans_2"/>
    <property type="match status" value="2"/>
</dbReference>
<keyword evidence="2" id="KW-0813">Transport</keyword>
<feature type="domain" description="Potassium channel" evidence="9">
    <location>
        <begin position="227"/>
        <end position="298"/>
    </location>
</feature>
<gene>
    <name evidence="10" type="ORF">ACHAWO_008734</name>
</gene>
<name>A0ABD3NK42_9STRA</name>
<protein>
    <recommendedName>
        <fullName evidence="9">Potassium channel domain-containing protein</fullName>
    </recommendedName>
</protein>
<accession>A0ABD3NK42</accession>
<keyword evidence="3 8" id="KW-0812">Transmembrane</keyword>
<reference evidence="10 11" key="1">
    <citation type="submission" date="2024-10" db="EMBL/GenBank/DDBJ databases">
        <title>Updated reference genomes for cyclostephanoid diatoms.</title>
        <authorList>
            <person name="Roberts W.R."/>
            <person name="Alverson A.J."/>
        </authorList>
    </citation>
    <scope>NUCLEOTIDE SEQUENCE [LARGE SCALE GENOMIC DNA]</scope>
    <source>
        <strain evidence="10 11">AJA010-31</strain>
    </source>
</reference>
<evidence type="ECO:0000256" key="6">
    <source>
        <dbReference type="ARBA" id="ARBA00023136"/>
    </source>
</evidence>
<feature type="transmembrane region" description="Helical" evidence="8">
    <location>
        <begin position="113"/>
        <end position="138"/>
    </location>
</feature>
<feature type="transmembrane region" description="Helical" evidence="8">
    <location>
        <begin position="273"/>
        <end position="298"/>
    </location>
</feature>
<sequence>MPEILVSNITASHSSEQYKGQRQLLSPADYDVLATLHTTFHRLLERHQVHMTAQMTSLQQTTVSAVLIMLVLLVVGTAIVMAMCDVTIAQALLFSVYTVTSAGYGNVPTPSTVGFLLFAVAYVYLGISALAINVAQVYQYLETEHKRQVYQQKKSALTQEGLVALQSLSTCSNPVTQDQIVDQRIRQGIAHALRTVSAQPVSVTRDRSFLRCFRRIPPAFLTPLFLTASVLIGTIAMVLIEGWTFVEALYFSTFSMTTVGYGDITPTSNAGTWFAVCWLPLNVPFLALYLGTVGHYFVRITRWKEQRVEQKMRRAANITEKPYVQLSPSGIMESHDAQAHHVPLNKELNVSFAVGTNIPTNAEVSLCSPSNDLRDTESLIMGEPSVALDAMPKTSSLLPGFSKKSSPHPSLHLASSSRRGGDWLNNFITVKQLMEQLSDDSHPWESHGESKQSIRLRFSAMERLALIVVLISSLPSYMEIKSNEFWITVDSFKEAVVKWMIPYAAREAFRIATFETVLFVGERELLKQKMDTFWNMDPLHFNRLFGAVVLAMEGSVKEWMTATEPLATESIAPSGEAFASMRANKRRLVKNQIENYFPVNQGNAVLIQL</sequence>
<keyword evidence="6 8" id="KW-0472">Membrane</keyword>
<keyword evidence="4 8" id="KW-1133">Transmembrane helix</keyword>
<dbReference type="SUPFAM" id="SSF81324">
    <property type="entry name" value="Voltage-gated potassium channels"/>
    <property type="match status" value="2"/>
</dbReference>
<dbReference type="PANTHER" id="PTHR11003">
    <property type="entry name" value="POTASSIUM CHANNEL, SUBFAMILY K"/>
    <property type="match status" value="1"/>
</dbReference>
<comment type="caution">
    <text evidence="10">The sequence shown here is derived from an EMBL/GenBank/DDBJ whole genome shotgun (WGS) entry which is preliminary data.</text>
</comment>
<organism evidence="10 11">
    <name type="scientific">Cyclotella atomus</name>
    <dbReference type="NCBI Taxonomy" id="382360"/>
    <lineage>
        <taxon>Eukaryota</taxon>
        <taxon>Sar</taxon>
        <taxon>Stramenopiles</taxon>
        <taxon>Ochrophyta</taxon>
        <taxon>Bacillariophyta</taxon>
        <taxon>Coscinodiscophyceae</taxon>
        <taxon>Thalassiosirophycidae</taxon>
        <taxon>Stephanodiscales</taxon>
        <taxon>Stephanodiscaceae</taxon>
        <taxon>Cyclotella</taxon>
    </lineage>
</organism>
<dbReference type="GO" id="GO:0016020">
    <property type="term" value="C:membrane"/>
    <property type="evidence" value="ECO:0007669"/>
    <property type="project" value="UniProtKB-SubCell"/>
</dbReference>
<keyword evidence="5" id="KW-0406">Ion transport</keyword>
<feature type="transmembrane region" description="Helical" evidence="8">
    <location>
        <begin position="219"/>
        <end position="240"/>
    </location>
</feature>
<evidence type="ECO:0000256" key="2">
    <source>
        <dbReference type="ARBA" id="ARBA00022448"/>
    </source>
</evidence>
<dbReference type="AlphaFoldDB" id="A0ABD3NK42"/>
<dbReference type="Gene3D" id="1.10.287.70">
    <property type="match status" value="2"/>
</dbReference>
<evidence type="ECO:0000313" key="10">
    <source>
        <dbReference type="EMBL" id="KAL3776207.1"/>
    </source>
</evidence>
<evidence type="ECO:0000256" key="7">
    <source>
        <dbReference type="ARBA" id="ARBA00023303"/>
    </source>
</evidence>
<evidence type="ECO:0000256" key="1">
    <source>
        <dbReference type="ARBA" id="ARBA00004141"/>
    </source>
</evidence>
<evidence type="ECO:0000256" key="3">
    <source>
        <dbReference type="ARBA" id="ARBA00022692"/>
    </source>
</evidence>
<dbReference type="Proteomes" id="UP001530400">
    <property type="component" value="Unassembled WGS sequence"/>
</dbReference>
<evidence type="ECO:0000259" key="9">
    <source>
        <dbReference type="Pfam" id="PF07885"/>
    </source>
</evidence>
<dbReference type="PANTHER" id="PTHR11003:SF291">
    <property type="entry name" value="IP11374P"/>
    <property type="match status" value="1"/>
</dbReference>
<dbReference type="EMBL" id="JALLPJ020001111">
    <property type="protein sequence ID" value="KAL3776207.1"/>
    <property type="molecule type" value="Genomic_DNA"/>
</dbReference>